<keyword evidence="3" id="KW-1185">Reference proteome</keyword>
<dbReference type="EMBL" id="JANPWB010000008">
    <property type="protein sequence ID" value="KAJ1166892.1"/>
    <property type="molecule type" value="Genomic_DNA"/>
</dbReference>
<reference evidence="2" key="1">
    <citation type="journal article" date="2022" name="bioRxiv">
        <title>Sequencing and chromosome-scale assembly of the giantPleurodeles waltlgenome.</title>
        <authorList>
            <person name="Brown T."/>
            <person name="Elewa A."/>
            <person name="Iarovenko S."/>
            <person name="Subramanian E."/>
            <person name="Araus A.J."/>
            <person name="Petzold A."/>
            <person name="Susuki M."/>
            <person name="Suzuki K.-i.T."/>
            <person name="Hayashi T."/>
            <person name="Toyoda A."/>
            <person name="Oliveira C."/>
            <person name="Osipova E."/>
            <person name="Leigh N.D."/>
            <person name="Simon A."/>
            <person name="Yun M.H."/>
        </authorList>
    </citation>
    <scope>NUCLEOTIDE SEQUENCE</scope>
    <source>
        <strain evidence="2">20211129_DDA</strain>
        <tissue evidence="2">Liver</tissue>
    </source>
</reference>
<comment type="caution">
    <text evidence="2">The sequence shown here is derived from an EMBL/GenBank/DDBJ whole genome shotgun (WGS) entry which is preliminary data.</text>
</comment>
<organism evidence="2 3">
    <name type="scientific">Pleurodeles waltl</name>
    <name type="common">Iberian ribbed newt</name>
    <dbReference type="NCBI Taxonomy" id="8319"/>
    <lineage>
        <taxon>Eukaryota</taxon>
        <taxon>Metazoa</taxon>
        <taxon>Chordata</taxon>
        <taxon>Craniata</taxon>
        <taxon>Vertebrata</taxon>
        <taxon>Euteleostomi</taxon>
        <taxon>Amphibia</taxon>
        <taxon>Batrachia</taxon>
        <taxon>Caudata</taxon>
        <taxon>Salamandroidea</taxon>
        <taxon>Salamandridae</taxon>
        <taxon>Pleurodelinae</taxon>
        <taxon>Pleurodeles</taxon>
    </lineage>
</organism>
<sequence>MDGGSQASRPAPAGQCTGRGRSPGAFFLGRPATGIRRRGPVQAPQGLSPVFQPATHVISSAIGLASARPGASRSPSCFPSRDRPDLRAGIECRVSVFFRRAQPPRDPGSQGCPKRWPRARLDRKKERNLQATDHEQEIAVLEARCEADRGAEIDLRHQIRLKRYELHALAEQHARAYALTTQCRLYDVGDKANKLLVWLDKWDKDRSWVRAVESRGGSLCVTN</sequence>
<accession>A0AAV7SSF9</accession>
<dbReference type="AlphaFoldDB" id="A0AAV7SSF9"/>
<gene>
    <name evidence="2" type="ORF">NDU88_007288</name>
</gene>
<proteinExistence type="predicted"/>
<feature type="region of interest" description="Disordered" evidence="1">
    <location>
        <begin position="1"/>
        <end position="43"/>
    </location>
</feature>
<name>A0AAV7SSF9_PLEWA</name>
<protein>
    <submittedName>
        <fullName evidence="2">Uncharacterized protein</fullName>
    </submittedName>
</protein>
<evidence type="ECO:0000256" key="1">
    <source>
        <dbReference type="SAM" id="MobiDB-lite"/>
    </source>
</evidence>
<dbReference type="Proteomes" id="UP001066276">
    <property type="component" value="Chromosome 4_2"/>
</dbReference>
<evidence type="ECO:0000313" key="2">
    <source>
        <dbReference type="EMBL" id="KAJ1166892.1"/>
    </source>
</evidence>
<evidence type="ECO:0000313" key="3">
    <source>
        <dbReference type="Proteomes" id="UP001066276"/>
    </source>
</evidence>